<dbReference type="Gene3D" id="3.40.50.150">
    <property type="entry name" value="Vaccinia Virus protein VP39"/>
    <property type="match status" value="1"/>
</dbReference>
<evidence type="ECO:0000313" key="2">
    <source>
        <dbReference type="EMBL" id="KAE9629300.1"/>
    </source>
</evidence>
<accession>A0A6A4RGL5</accession>
<gene>
    <name evidence="2" type="ORF">GP644_12850</name>
</gene>
<dbReference type="GO" id="GO:0032259">
    <property type="term" value="P:methylation"/>
    <property type="evidence" value="ECO:0007669"/>
    <property type="project" value="UniProtKB-KW"/>
</dbReference>
<evidence type="ECO:0000313" key="3">
    <source>
        <dbReference type="Proteomes" id="UP000441586"/>
    </source>
</evidence>
<protein>
    <submittedName>
        <fullName evidence="2">Methyltransferase domain-containing protein</fullName>
    </submittedName>
</protein>
<feature type="domain" description="Methyltransferase" evidence="1">
    <location>
        <begin position="85"/>
        <end position="197"/>
    </location>
</feature>
<evidence type="ECO:0000259" key="1">
    <source>
        <dbReference type="Pfam" id="PF13847"/>
    </source>
</evidence>
<proteinExistence type="predicted"/>
<dbReference type="InterPro" id="IPR029063">
    <property type="entry name" value="SAM-dependent_MTases_sf"/>
</dbReference>
<comment type="caution">
    <text evidence="2">The sequence shown here is derived from an EMBL/GenBank/DDBJ whole genome shotgun (WGS) entry which is preliminary data.</text>
</comment>
<name>A0A6A4RGL5_9RHOB</name>
<dbReference type="EMBL" id="WSFO01000007">
    <property type="protein sequence ID" value="KAE9629300.1"/>
    <property type="molecule type" value="Genomic_DNA"/>
</dbReference>
<sequence length="288" mass="32814">MVKERPMRGMHRLRRLLGLVPQEAPPREGLDSKYERRSPHAQNALDLISGWTGSFPGALGLEAGNLALHADQRLHWALDQYGPVEGASVLELGPLEGGHSALLEARGAESVLAIEANKKAYLKCLIAKEIMELKRCRFLLGDFEKYLHETDTEFDIVLASGVLYHMQNPVHVLDRIGRRCQTMILWTHYFDPEIMHEHETRRGAFLGEIKTLEHDGQSYRLYQRGYHEAWHADSYCGGPDDTHYWMERPDIIDLCERNGFNDIRVAFEDLDGPNGPSCLFYMTKQEGG</sequence>
<reference evidence="2 3" key="1">
    <citation type="submission" date="2019-12" db="EMBL/GenBank/DDBJ databases">
        <authorList>
            <person name="Zhang Y.-J."/>
        </authorList>
    </citation>
    <scope>NUCLEOTIDE SEQUENCE [LARGE SCALE GENOMIC DNA]</scope>
    <source>
        <strain evidence="2 3">H18S-6</strain>
    </source>
</reference>
<organism evidence="2 3">
    <name type="scientific">Parasedimentitalea maritima</name>
    <dbReference type="NCBI Taxonomy" id="2578117"/>
    <lineage>
        <taxon>Bacteria</taxon>
        <taxon>Pseudomonadati</taxon>
        <taxon>Pseudomonadota</taxon>
        <taxon>Alphaproteobacteria</taxon>
        <taxon>Rhodobacterales</taxon>
        <taxon>Paracoccaceae</taxon>
        <taxon>Parasedimentitalea</taxon>
    </lineage>
</organism>
<keyword evidence="2" id="KW-0489">Methyltransferase</keyword>
<dbReference type="SUPFAM" id="SSF53335">
    <property type="entry name" value="S-adenosyl-L-methionine-dependent methyltransferases"/>
    <property type="match status" value="1"/>
</dbReference>
<dbReference type="Proteomes" id="UP000441586">
    <property type="component" value="Unassembled WGS sequence"/>
</dbReference>
<keyword evidence="2" id="KW-0808">Transferase</keyword>
<dbReference type="Pfam" id="PF13847">
    <property type="entry name" value="Methyltransf_31"/>
    <property type="match status" value="1"/>
</dbReference>
<dbReference type="CDD" id="cd02440">
    <property type="entry name" value="AdoMet_MTases"/>
    <property type="match status" value="1"/>
</dbReference>
<dbReference type="AlphaFoldDB" id="A0A6A4RGL5"/>
<dbReference type="GO" id="GO:0008757">
    <property type="term" value="F:S-adenosylmethionine-dependent methyltransferase activity"/>
    <property type="evidence" value="ECO:0007669"/>
    <property type="project" value="InterPro"/>
</dbReference>
<dbReference type="InterPro" id="IPR025714">
    <property type="entry name" value="Methyltranfer_dom"/>
</dbReference>